<dbReference type="InterPro" id="IPR009100">
    <property type="entry name" value="AcylCoA_DH/oxidase_NM_dom_sf"/>
</dbReference>
<comment type="cofactor">
    <cofactor evidence="1 5">
        <name>FAD</name>
        <dbReference type="ChEBI" id="CHEBI:57692"/>
    </cofactor>
</comment>
<dbReference type="Gene3D" id="6.10.250.600">
    <property type="match status" value="1"/>
</dbReference>
<dbReference type="OrthoDB" id="9771038at2"/>
<evidence type="ECO:0000256" key="5">
    <source>
        <dbReference type="RuleBase" id="RU362125"/>
    </source>
</evidence>
<gene>
    <name evidence="9" type="ORF">CAL65_06255</name>
</gene>
<reference evidence="10" key="1">
    <citation type="submission" date="2017-05" db="EMBL/GenBank/DDBJ databases">
        <authorList>
            <person name="Sharma S."/>
            <person name="Sidhu C."/>
            <person name="Pinnaka A.K."/>
        </authorList>
    </citation>
    <scope>NUCLEOTIDE SEQUENCE [LARGE SCALE GENOMIC DNA]</scope>
    <source>
        <strain evidence="10">AK93</strain>
    </source>
</reference>
<dbReference type="InterPro" id="IPR052904">
    <property type="entry name" value="Acyl-CoA_dehydrogenase-like"/>
</dbReference>
<evidence type="ECO:0000256" key="2">
    <source>
        <dbReference type="ARBA" id="ARBA00009347"/>
    </source>
</evidence>
<keyword evidence="3 5" id="KW-0285">Flavoprotein</keyword>
<dbReference type="SUPFAM" id="SSF56645">
    <property type="entry name" value="Acyl-CoA dehydrogenase NM domain-like"/>
    <property type="match status" value="1"/>
</dbReference>
<dbReference type="Pfam" id="PF02770">
    <property type="entry name" value="Acyl-CoA_dh_M"/>
    <property type="match status" value="1"/>
</dbReference>
<keyword evidence="4 5" id="KW-0274">FAD</keyword>
<protein>
    <submittedName>
        <fullName evidence="9">DNA alkylation response protein</fullName>
    </submittedName>
</protein>
<evidence type="ECO:0000256" key="1">
    <source>
        <dbReference type="ARBA" id="ARBA00001974"/>
    </source>
</evidence>
<evidence type="ECO:0000256" key="4">
    <source>
        <dbReference type="ARBA" id="ARBA00022827"/>
    </source>
</evidence>
<dbReference type="AlphaFoldDB" id="A0A3E0X1C4"/>
<evidence type="ECO:0000259" key="7">
    <source>
        <dbReference type="Pfam" id="PF02770"/>
    </source>
</evidence>
<dbReference type="RefSeq" id="WP_116301278.1">
    <property type="nucleotide sequence ID" value="NZ_NFZV01000004.1"/>
</dbReference>
<dbReference type="InterPro" id="IPR006089">
    <property type="entry name" value="Acyl-CoA_DH_CS"/>
</dbReference>
<dbReference type="Gene3D" id="2.40.110.20">
    <property type="match status" value="1"/>
</dbReference>
<dbReference type="Proteomes" id="UP000256763">
    <property type="component" value="Unassembled WGS sequence"/>
</dbReference>
<evidence type="ECO:0000259" key="8">
    <source>
        <dbReference type="Pfam" id="PF18158"/>
    </source>
</evidence>
<dbReference type="PROSITE" id="PS00073">
    <property type="entry name" value="ACYL_COA_DH_2"/>
    <property type="match status" value="1"/>
</dbReference>
<dbReference type="SUPFAM" id="SSF47203">
    <property type="entry name" value="Acyl-CoA dehydrogenase C-terminal domain-like"/>
    <property type="match status" value="1"/>
</dbReference>
<keyword evidence="10" id="KW-1185">Reference proteome</keyword>
<evidence type="ECO:0000313" key="10">
    <source>
        <dbReference type="Proteomes" id="UP000256763"/>
    </source>
</evidence>
<evidence type="ECO:0000313" key="9">
    <source>
        <dbReference type="EMBL" id="RFA37967.1"/>
    </source>
</evidence>
<sequence>MKYRTPMTQLPTHEVTNQAAPLGDYNACDTDIPLREALQREAPSWVLGYAQELGQATGSEFYRELGFLANQHVPELKTFDRYGHRVDEVEFHPAYHDLMSMAIRHDIHSIAWKRPGEGGAVAHTAAMYLLTQPEQGVCCPITMTHAVVPALRHQPELAAEWEPRILSSQYDPRCLPAGEKTGVTFGMAMTEKQGGSDVRANTTRAVPLGKGGPGADYELVGHKWFCSAPMSDGFLTLAQTEAGLSCFLVPRWRPDGSRNPFFIQRLKDKLGNRSNASSEIEYNGTYAVMVGAEGRGVATIIEMVHQTRLDAATAPPGMMRHALVQAVHHAKHRKAFGELLINQPLMRNVLADLALEVEAATAMVMRVARAFDESHSDTQAQLFSRIATPVTKFWTNKRAPEFIYETMECLGGAGYVEESGMPRLYREAPLNSIWEGSGNVICLDILRAMQREPETVSVFMGELQGAAGGNVHLDRAIERLQTELRDPSDVQLRARRVASLMALSLQASLLVRHAPAAVADAFCATRLGADAGDVYGTLPVGADLALILERTGLV</sequence>
<dbReference type="InterPro" id="IPR006091">
    <property type="entry name" value="Acyl-CoA_Oxase/DH_mid-dom"/>
</dbReference>
<feature type="domain" description="Acyl-CoA dehydrogenase/oxidase C-terminal" evidence="6">
    <location>
        <begin position="294"/>
        <end position="449"/>
    </location>
</feature>
<name>A0A3E0X1C4_9GAMM</name>
<dbReference type="PANTHER" id="PTHR42707">
    <property type="entry name" value="ACYL-COA DEHYDROGENASE"/>
    <property type="match status" value="1"/>
</dbReference>
<keyword evidence="5" id="KW-0560">Oxidoreductase</keyword>
<feature type="domain" description="Adaptive response protein AidB N-terminal" evidence="8">
    <location>
        <begin position="17"/>
        <end position="172"/>
    </location>
</feature>
<evidence type="ECO:0000259" key="6">
    <source>
        <dbReference type="Pfam" id="PF00441"/>
    </source>
</evidence>
<dbReference type="GO" id="GO:0003995">
    <property type="term" value="F:acyl-CoA dehydrogenase activity"/>
    <property type="evidence" value="ECO:0007669"/>
    <property type="project" value="InterPro"/>
</dbReference>
<comment type="caution">
    <text evidence="9">The sequence shown here is derived from an EMBL/GenBank/DDBJ whole genome shotgun (WGS) entry which is preliminary data.</text>
</comment>
<dbReference type="Gene3D" id="1.20.140.10">
    <property type="entry name" value="Butyryl-CoA Dehydrogenase, subunit A, domain 3"/>
    <property type="match status" value="1"/>
</dbReference>
<dbReference type="InterPro" id="IPR041504">
    <property type="entry name" value="AidB_N"/>
</dbReference>
<dbReference type="Pfam" id="PF00441">
    <property type="entry name" value="Acyl-CoA_dh_1"/>
    <property type="match status" value="1"/>
</dbReference>
<feature type="domain" description="Acyl-CoA oxidase/dehydrogenase middle" evidence="7">
    <location>
        <begin position="186"/>
        <end position="283"/>
    </location>
</feature>
<dbReference type="EMBL" id="NFZW01000005">
    <property type="protein sequence ID" value="RFA37967.1"/>
    <property type="molecule type" value="Genomic_DNA"/>
</dbReference>
<dbReference type="InterPro" id="IPR009075">
    <property type="entry name" value="AcylCo_DH/oxidase_C"/>
</dbReference>
<evidence type="ECO:0000256" key="3">
    <source>
        <dbReference type="ARBA" id="ARBA00022630"/>
    </source>
</evidence>
<dbReference type="Pfam" id="PF18158">
    <property type="entry name" value="AidB_N"/>
    <property type="match status" value="1"/>
</dbReference>
<comment type="similarity">
    <text evidence="2 5">Belongs to the acyl-CoA dehydrogenase family.</text>
</comment>
<organism evidence="9 10">
    <name type="scientific">Alkalilimnicola ehrlichii</name>
    <dbReference type="NCBI Taxonomy" id="351052"/>
    <lineage>
        <taxon>Bacteria</taxon>
        <taxon>Pseudomonadati</taxon>
        <taxon>Pseudomonadota</taxon>
        <taxon>Gammaproteobacteria</taxon>
        <taxon>Chromatiales</taxon>
        <taxon>Ectothiorhodospiraceae</taxon>
        <taxon>Alkalilimnicola</taxon>
    </lineage>
</organism>
<dbReference type="InterPro" id="IPR036250">
    <property type="entry name" value="AcylCo_DH-like_C"/>
</dbReference>
<proteinExistence type="inferred from homology"/>
<dbReference type="PANTHER" id="PTHR42707:SF3">
    <property type="entry name" value="ACYL-COA DEHYDROGENASE AIDB-RELATED"/>
    <property type="match status" value="1"/>
</dbReference>
<accession>A0A3E0X1C4</accession>